<keyword evidence="8" id="KW-1133">Transmembrane helix</keyword>
<comment type="subcellular location">
    <subcellularLocation>
        <location evidence="2">Membrane</location>
        <topology evidence="2">Multi-pass membrane protein</topology>
    </subcellularLocation>
</comment>
<keyword evidence="13" id="KW-1185">Reference proteome</keyword>
<evidence type="ECO:0000313" key="12">
    <source>
        <dbReference type="EMBL" id="MDI2590778.1"/>
    </source>
</evidence>
<dbReference type="InterPro" id="IPR003594">
    <property type="entry name" value="HATPase_dom"/>
</dbReference>
<dbReference type="GO" id="GO:0005524">
    <property type="term" value="F:ATP binding"/>
    <property type="evidence" value="ECO:0007669"/>
    <property type="project" value="UniProtKB-KW"/>
</dbReference>
<accession>A0ABT6QIR8</accession>
<evidence type="ECO:0000256" key="7">
    <source>
        <dbReference type="ARBA" id="ARBA00022777"/>
    </source>
</evidence>
<reference evidence="12 13" key="1">
    <citation type="submission" date="2023-02" db="EMBL/GenBank/DDBJ databases">
        <title>Pseudomonas chrutzelriedensis sp. nov., a potently antifungal strain isolated from moss.</title>
        <authorList>
            <person name="Schnyder A."/>
            <person name="Kalawong R."/>
            <person name="Eberl L."/>
            <person name="Agnoli K."/>
        </authorList>
    </citation>
    <scope>NUCLEOTIDE SEQUENCE [LARGE SCALE GENOMIC DNA]</scope>
    <source>
        <strain evidence="12 13">681</strain>
    </source>
</reference>
<evidence type="ECO:0000256" key="4">
    <source>
        <dbReference type="ARBA" id="ARBA00022553"/>
    </source>
</evidence>
<comment type="catalytic activity">
    <reaction evidence="1">
        <text>ATP + protein L-histidine = ADP + protein N-phospho-L-histidine.</text>
        <dbReference type="EC" id="2.7.13.3"/>
    </reaction>
</comment>
<evidence type="ECO:0000256" key="2">
    <source>
        <dbReference type="ARBA" id="ARBA00004141"/>
    </source>
</evidence>
<name>A0ABT6QIR8_9PSED</name>
<protein>
    <recommendedName>
        <fullName evidence="3">histidine kinase</fullName>
        <ecNumber evidence="3">2.7.13.3</ecNumber>
    </recommendedName>
</protein>
<sequence>MLRRGKTHEFDHSRLAQQSTRGRIDLSVSIENGLALLQVKDSGPGISVEERERVFDPFYRSLGTDEAGSGLGLSIVKAIADRVGARIELGFTDKRQHRGLCVSVWLNLGEP</sequence>
<evidence type="ECO:0000256" key="5">
    <source>
        <dbReference type="ARBA" id="ARBA00022679"/>
    </source>
</evidence>
<evidence type="ECO:0000256" key="6">
    <source>
        <dbReference type="ARBA" id="ARBA00022692"/>
    </source>
</evidence>
<dbReference type="SMART" id="SM00387">
    <property type="entry name" value="HATPase_c"/>
    <property type="match status" value="1"/>
</dbReference>
<dbReference type="InterPro" id="IPR005467">
    <property type="entry name" value="His_kinase_dom"/>
</dbReference>
<keyword evidence="12" id="KW-0067">ATP-binding</keyword>
<evidence type="ECO:0000256" key="10">
    <source>
        <dbReference type="ARBA" id="ARBA00023136"/>
    </source>
</evidence>
<dbReference type="InterPro" id="IPR036890">
    <property type="entry name" value="HATPase_C_sf"/>
</dbReference>
<evidence type="ECO:0000259" key="11">
    <source>
        <dbReference type="PROSITE" id="PS50109"/>
    </source>
</evidence>
<keyword evidence="10" id="KW-0472">Membrane</keyword>
<evidence type="ECO:0000313" key="13">
    <source>
        <dbReference type="Proteomes" id="UP001159100"/>
    </source>
</evidence>
<keyword evidence="7" id="KW-0418">Kinase</keyword>
<dbReference type="InterPro" id="IPR004358">
    <property type="entry name" value="Sig_transdc_His_kin-like_C"/>
</dbReference>
<dbReference type="Pfam" id="PF02518">
    <property type="entry name" value="HATPase_c"/>
    <property type="match status" value="1"/>
</dbReference>
<keyword evidence="9" id="KW-0902">Two-component regulatory system</keyword>
<evidence type="ECO:0000256" key="3">
    <source>
        <dbReference type="ARBA" id="ARBA00012438"/>
    </source>
</evidence>
<keyword evidence="12" id="KW-0547">Nucleotide-binding</keyword>
<dbReference type="PROSITE" id="PS50109">
    <property type="entry name" value="HIS_KIN"/>
    <property type="match status" value="1"/>
</dbReference>
<feature type="domain" description="Histidine kinase" evidence="11">
    <location>
        <begin position="1"/>
        <end position="110"/>
    </location>
</feature>
<keyword evidence="4" id="KW-0597">Phosphoprotein</keyword>
<keyword evidence="5" id="KW-0808">Transferase</keyword>
<comment type="caution">
    <text evidence="12">The sequence shown here is derived from an EMBL/GenBank/DDBJ whole genome shotgun (WGS) entry which is preliminary data.</text>
</comment>
<evidence type="ECO:0000256" key="9">
    <source>
        <dbReference type="ARBA" id="ARBA00023012"/>
    </source>
</evidence>
<dbReference type="PANTHER" id="PTHR45436">
    <property type="entry name" value="SENSOR HISTIDINE KINASE YKOH"/>
    <property type="match status" value="1"/>
</dbReference>
<dbReference type="PRINTS" id="PR00344">
    <property type="entry name" value="BCTRLSENSOR"/>
</dbReference>
<dbReference type="SUPFAM" id="SSF55874">
    <property type="entry name" value="ATPase domain of HSP90 chaperone/DNA topoisomerase II/histidine kinase"/>
    <property type="match status" value="1"/>
</dbReference>
<dbReference type="RefSeq" id="WP_282316001.1">
    <property type="nucleotide sequence ID" value="NZ_JARBWL010000001.1"/>
</dbReference>
<dbReference type="InterPro" id="IPR050428">
    <property type="entry name" value="TCS_sensor_his_kinase"/>
</dbReference>
<dbReference type="EC" id="2.7.13.3" evidence="3"/>
<dbReference type="Proteomes" id="UP001159100">
    <property type="component" value="Unassembled WGS sequence"/>
</dbReference>
<gene>
    <name evidence="12" type="ORF">POF45_04915</name>
</gene>
<dbReference type="Gene3D" id="3.30.565.10">
    <property type="entry name" value="Histidine kinase-like ATPase, C-terminal domain"/>
    <property type="match status" value="1"/>
</dbReference>
<proteinExistence type="predicted"/>
<organism evidence="12 13">
    <name type="scientific">Pseudomonas fungipugnans</name>
    <dbReference type="NCBI Taxonomy" id="3024217"/>
    <lineage>
        <taxon>Bacteria</taxon>
        <taxon>Pseudomonadati</taxon>
        <taxon>Pseudomonadota</taxon>
        <taxon>Gammaproteobacteria</taxon>
        <taxon>Pseudomonadales</taxon>
        <taxon>Pseudomonadaceae</taxon>
        <taxon>Pseudomonas</taxon>
    </lineage>
</organism>
<evidence type="ECO:0000256" key="8">
    <source>
        <dbReference type="ARBA" id="ARBA00022989"/>
    </source>
</evidence>
<dbReference type="PANTHER" id="PTHR45436:SF15">
    <property type="entry name" value="SENSOR HISTIDINE KINASE CUSS"/>
    <property type="match status" value="1"/>
</dbReference>
<keyword evidence="6" id="KW-0812">Transmembrane</keyword>
<dbReference type="EMBL" id="JARBWL010000001">
    <property type="protein sequence ID" value="MDI2590778.1"/>
    <property type="molecule type" value="Genomic_DNA"/>
</dbReference>
<evidence type="ECO:0000256" key="1">
    <source>
        <dbReference type="ARBA" id="ARBA00000085"/>
    </source>
</evidence>